<protein>
    <submittedName>
        <fullName evidence="5">Uncharacterized protein isoform X1</fullName>
    </submittedName>
</protein>
<name>A0ABM4UUW3_COFAR</name>
<feature type="compositionally biased region" description="Polar residues" evidence="3">
    <location>
        <begin position="919"/>
        <end position="931"/>
    </location>
</feature>
<feature type="compositionally biased region" description="Low complexity" evidence="3">
    <location>
        <begin position="1101"/>
        <end position="1113"/>
    </location>
</feature>
<dbReference type="InterPro" id="IPR042277">
    <property type="entry name" value="IST1-like"/>
</dbReference>
<evidence type="ECO:0000256" key="2">
    <source>
        <dbReference type="SAM" id="Coils"/>
    </source>
</evidence>
<comment type="similarity">
    <text evidence="1">Belongs to the IST1 family.</text>
</comment>
<evidence type="ECO:0000313" key="4">
    <source>
        <dbReference type="Proteomes" id="UP001652660"/>
    </source>
</evidence>
<reference evidence="5" key="1">
    <citation type="submission" date="2025-08" db="UniProtKB">
        <authorList>
            <consortium name="RefSeq"/>
        </authorList>
    </citation>
    <scope>IDENTIFICATION</scope>
    <source>
        <tissue evidence="5">Leaves</tissue>
    </source>
</reference>
<keyword evidence="2" id="KW-0175">Coiled coil</keyword>
<keyword evidence="4" id="KW-1185">Reference proteome</keyword>
<feature type="compositionally biased region" description="Polar residues" evidence="3">
    <location>
        <begin position="391"/>
        <end position="402"/>
    </location>
</feature>
<organism evidence="4 5">
    <name type="scientific">Coffea arabica</name>
    <name type="common">Arabian coffee</name>
    <dbReference type="NCBI Taxonomy" id="13443"/>
    <lineage>
        <taxon>Eukaryota</taxon>
        <taxon>Viridiplantae</taxon>
        <taxon>Streptophyta</taxon>
        <taxon>Embryophyta</taxon>
        <taxon>Tracheophyta</taxon>
        <taxon>Spermatophyta</taxon>
        <taxon>Magnoliopsida</taxon>
        <taxon>eudicotyledons</taxon>
        <taxon>Gunneridae</taxon>
        <taxon>Pentapetalae</taxon>
        <taxon>asterids</taxon>
        <taxon>lamiids</taxon>
        <taxon>Gentianales</taxon>
        <taxon>Rubiaceae</taxon>
        <taxon>Ixoroideae</taxon>
        <taxon>Gardenieae complex</taxon>
        <taxon>Bertiereae - Coffeeae clade</taxon>
        <taxon>Coffeeae</taxon>
        <taxon>Coffea</taxon>
    </lineage>
</organism>
<feature type="region of interest" description="Disordered" evidence="3">
    <location>
        <begin position="345"/>
        <end position="424"/>
    </location>
</feature>
<dbReference type="PANTHER" id="PTHR12161:SF13">
    <property type="entry name" value="REGULATOR OF VPS4 ACTIVITY IN THE MVB PATHWAY PROTEIN"/>
    <property type="match status" value="1"/>
</dbReference>
<evidence type="ECO:0000256" key="3">
    <source>
        <dbReference type="SAM" id="MobiDB-lite"/>
    </source>
</evidence>
<feature type="compositionally biased region" description="Polar residues" evidence="3">
    <location>
        <begin position="490"/>
        <end position="499"/>
    </location>
</feature>
<dbReference type="RefSeq" id="XP_071911076.1">
    <property type="nucleotide sequence ID" value="XM_072054975.1"/>
</dbReference>
<evidence type="ECO:0000313" key="5">
    <source>
        <dbReference type="RefSeq" id="XP_071911076.1"/>
    </source>
</evidence>
<feature type="region of interest" description="Disordered" evidence="3">
    <location>
        <begin position="878"/>
        <end position="1241"/>
    </location>
</feature>
<feature type="region of interest" description="Disordered" evidence="3">
    <location>
        <begin position="786"/>
        <end position="810"/>
    </location>
</feature>
<feature type="compositionally biased region" description="Polar residues" evidence="3">
    <location>
        <begin position="1206"/>
        <end position="1219"/>
    </location>
</feature>
<feature type="region of interest" description="Disordered" evidence="3">
    <location>
        <begin position="250"/>
        <end position="294"/>
    </location>
</feature>
<feature type="compositionally biased region" description="Polar residues" evidence="3">
    <location>
        <begin position="1114"/>
        <end position="1123"/>
    </location>
</feature>
<accession>A0ABM4UUW3</accession>
<feature type="compositionally biased region" description="Polar residues" evidence="3">
    <location>
        <begin position="250"/>
        <end position="276"/>
    </location>
</feature>
<feature type="compositionally biased region" description="Basic and acidic residues" evidence="3">
    <location>
        <begin position="1145"/>
        <end position="1158"/>
    </location>
</feature>
<feature type="compositionally biased region" description="Low complexity" evidence="3">
    <location>
        <begin position="473"/>
        <end position="485"/>
    </location>
</feature>
<feature type="compositionally biased region" description="Basic and acidic residues" evidence="3">
    <location>
        <begin position="789"/>
        <end position="810"/>
    </location>
</feature>
<dbReference type="Gene3D" id="1.20.1260.60">
    <property type="entry name" value="Vacuolar protein sorting-associated protein Ist1"/>
    <property type="match status" value="1"/>
</dbReference>
<gene>
    <name evidence="5" type="primary">LOC113695447</name>
</gene>
<proteinExistence type="inferred from homology"/>
<sequence length="1254" mass="137516">MKKSKFLHNPKDMLSKSFNPAKCKTALKLAASRMKLMKNKKEVQVKQMKRELAGLLESGQDQTARIRVEHVIREEKMMAAYDLIGIYCELIVARLPMIESQKNCPIDLKEAVTSIIFASPRCGDIPELLDARKHFTAKYGKDFVTPAIELRPNCGVSRLLVEKLSANAPDGQTKIKALRAIAEEHNIKWDPESFGQSDALPSDDLLNGPSTFEKFSAVHAEARPHVTPDIQAPPSHHMMDNQPVNFPEQNLRSQETQKLASRDNTLSSNRVSSVPQGQMRPSDFCPSGDGADMGEVSLSFQKERNSYSTRQSWEMEFKDATSAAQAAAESAERASMAARAAAELSSLGRGATQPQYPSEVRSSAGDARRDERTAKHGSSKYKSDNLPRDPANSSFSNRQPRFQNRPMDGIEHDNGRFSGNSYGDGHDYGKIYAHSASSRSTASYKIDTAAHSVQMPPDGNHHRSLSNEEENKVQSSMQKQSGKSQIEGMNHSQEGFSSENLDYSREGRINKQSSVLSSSSHSSVSSSDEKYSISGHNMFDYDAGKEFSVDIDQEKNARDTVQPSYHASAAPVVFDDSGSDTEDFVFDKGFRIDEESNYQFAPLGRNSPPRLSNSKGNESLESKTTKSLESSISEFSTKKHSFPESSESLEAPVDGSQADNFGPATFDDSDGANSESEIDMLHSVHHATVDYGDLLTEKSSSLGFSDIERHRSDYYRTETAVDSSQKFGFGDSPTSQSSFRLGKSHRESINAGSKYDNVKLHDSDGANSENEIDMLYSGHHGTVYSQDLSTERNKSPRFSNAEKHRNDSYRAETVVESSQKFGFGDSPASQISTGLGESRQEPTVVGSKSSFYNSVDGVGNLGASGSKSSLVHEVEDNVGVSHSHGRQMDDESSDGSMGLSLKKLTGGLRQKGYMRPPYTRSQVDDTSSSAGRVSEANPNMIPQPAAYITTESLANKGKNEGVGSGRSSRLSNYHSDSESDSSVEELRKQPASRRQDPNIQHPGNKDRKQSSLRSSVTYFDSDSSDSEDDSAQVFTGRSHLGSGISRRTKASPSSSTLVSNLKGGSNSRMQVNPDSSVERNPKRHYYGVETPQESRTRTRNSDQQADSQQPSSAKVVSNPSFMSSIPLPEENKSSSRVEQLPSSEQKVDTSRSRTRHSDQPGNSEQPSSAKVASNPSLVSKVSLPEEKRKSSGLEQPKSSERKLETSDSTENQKTASGSAFSREDSLKKASHVHPKLPDYDTLAAKFQALRTNRQ</sequence>
<feature type="region of interest" description="Disordered" evidence="3">
    <location>
        <begin position="452"/>
        <end position="499"/>
    </location>
</feature>
<dbReference type="Proteomes" id="UP001652660">
    <property type="component" value="Chromosome 6e"/>
</dbReference>
<feature type="compositionally biased region" description="Basic and acidic residues" evidence="3">
    <location>
        <begin position="984"/>
        <end position="996"/>
    </location>
</feature>
<feature type="compositionally biased region" description="Polar residues" evidence="3">
    <location>
        <begin position="1050"/>
        <end position="1075"/>
    </location>
</feature>
<dbReference type="PANTHER" id="PTHR12161">
    <property type="entry name" value="IST1 FAMILY MEMBER"/>
    <property type="match status" value="1"/>
</dbReference>
<feature type="compositionally biased region" description="Polar residues" evidence="3">
    <location>
        <begin position="1159"/>
        <end position="1179"/>
    </location>
</feature>
<dbReference type="GeneID" id="113695447"/>
<feature type="compositionally biased region" description="Basic and acidic residues" evidence="3">
    <location>
        <begin position="459"/>
        <end position="472"/>
    </location>
</feature>
<feature type="compositionally biased region" description="Basic and acidic residues" evidence="3">
    <location>
        <begin position="1183"/>
        <end position="1205"/>
    </location>
</feature>
<feature type="region of interest" description="Disordered" evidence="3">
    <location>
        <begin position="597"/>
        <end position="674"/>
    </location>
</feature>
<feature type="coiled-coil region" evidence="2">
    <location>
        <begin position="31"/>
        <end position="58"/>
    </location>
</feature>
<dbReference type="Pfam" id="PF03398">
    <property type="entry name" value="Ist1"/>
    <property type="match status" value="1"/>
</dbReference>
<dbReference type="InterPro" id="IPR005061">
    <property type="entry name" value="Ist1"/>
</dbReference>
<feature type="compositionally biased region" description="Polar residues" evidence="3">
    <location>
        <begin position="965"/>
        <end position="974"/>
    </location>
</feature>
<evidence type="ECO:0000256" key="1">
    <source>
        <dbReference type="ARBA" id="ARBA00005536"/>
    </source>
</evidence>